<keyword evidence="3" id="KW-1185">Reference proteome</keyword>
<dbReference type="GO" id="GO:0016301">
    <property type="term" value="F:kinase activity"/>
    <property type="evidence" value="ECO:0007669"/>
    <property type="project" value="UniProtKB-KW"/>
</dbReference>
<feature type="region of interest" description="Disordered" evidence="1">
    <location>
        <begin position="1"/>
        <end position="40"/>
    </location>
</feature>
<reference evidence="2 3" key="1">
    <citation type="submission" date="2017-11" db="EMBL/GenBank/DDBJ databases">
        <title>Complete genome of a free-living desiccation-tolerant cyanobacterium and its photosynthetic adaptation to extreme terrestrial habitat.</title>
        <authorList>
            <person name="Shang J."/>
        </authorList>
    </citation>
    <scope>NUCLEOTIDE SEQUENCE [LARGE SCALE GENOMIC DNA]</scope>
    <source>
        <strain evidence="2 3">CCNUN1</strain>
    </source>
</reference>
<evidence type="ECO:0000313" key="2">
    <source>
        <dbReference type="EMBL" id="AUB38837.1"/>
    </source>
</evidence>
<dbReference type="EMBL" id="CP024785">
    <property type="protein sequence ID" value="AUB38837.1"/>
    <property type="molecule type" value="Genomic_DNA"/>
</dbReference>
<keyword evidence="2" id="KW-0808">Transferase</keyword>
<proteinExistence type="predicted"/>
<protein>
    <submittedName>
        <fullName evidence="2">Signal transduction histidine kinase</fullName>
    </submittedName>
</protein>
<evidence type="ECO:0000313" key="3">
    <source>
        <dbReference type="Proteomes" id="UP000232003"/>
    </source>
</evidence>
<dbReference type="Proteomes" id="UP000232003">
    <property type="component" value="Chromosome"/>
</dbReference>
<evidence type="ECO:0000256" key="1">
    <source>
        <dbReference type="SAM" id="MobiDB-lite"/>
    </source>
</evidence>
<dbReference type="KEGG" id="nfl:COO91_04814"/>
<keyword evidence="2" id="KW-0418">Kinase</keyword>
<gene>
    <name evidence="2" type="ORF">COO91_04814</name>
</gene>
<sequence length="40" mass="4535">MGNGEWGMGNGDERDERRRKITMPNPQCPMPNAQCPMNKS</sequence>
<dbReference type="AlphaFoldDB" id="A0A2K8STU5"/>
<organism evidence="2 3">
    <name type="scientific">Nostoc flagelliforme CCNUN1</name>
    <dbReference type="NCBI Taxonomy" id="2038116"/>
    <lineage>
        <taxon>Bacteria</taxon>
        <taxon>Bacillati</taxon>
        <taxon>Cyanobacteriota</taxon>
        <taxon>Cyanophyceae</taxon>
        <taxon>Nostocales</taxon>
        <taxon>Nostocaceae</taxon>
        <taxon>Nostoc</taxon>
    </lineage>
</organism>
<accession>A0A2K8STU5</accession>
<feature type="compositionally biased region" description="Gly residues" evidence="1">
    <location>
        <begin position="1"/>
        <end position="10"/>
    </location>
</feature>
<name>A0A2K8STU5_9NOSO</name>